<dbReference type="EMBL" id="JAPWDV010000001">
    <property type="protein sequence ID" value="KAJ6223716.1"/>
    <property type="molecule type" value="Genomic_DNA"/>
</dbReference>
<dbReference type="AlphaFoldDB" id="A0A9Q0RRG2"/>
<organism evidence="1 2">
    <name type="scientific">Blomia tropicalis</name>
    <name type="common">Mite</name>
    <dbReference type="NCBI Taxonomy" id="40697"/>
    <lineage>
        <taxon>Eukaryota</taxon>
        <taxon>Metazoa</taxon>
        <taxon>Ecdysozoa</taxon>
        <taxon>Arthropoda</taxon>
        <taxon>Chelicerata</taxon>
        <taxon>Arachnida</taxon>
        <taxon>Acari</taxon>
        <taxon>Acariformes</taxon>
        <taxon>Sarcoptiformes</taxon>
        <taxon>Astigmata</taxon>
        <taxon>Glycyphagoidea</taxon>
        <taxon>Echimyopodidae</taxon>
        <taxon>Blomia</taxon>
    </lineage>
</organism>
<sequence>MAFKFIALSSQKHAPIPNNSPIRQCSGPHQTPEVNIQSNLMLVGLLSIHQCSPDGKRISFMRQFPLFRHDESLGIFIPYDQELEHYSGILLVKQLSTARLMDNAVQVVKTIRAITNEMPKDYTPTVVMLHSFDSSTIHSGQLDLVRNLSIEPLPNRNGCTKISKNSVKIYEPSLFYVSNLCFTQYKAMKDYFIGYIELNKRKWPLFLDHGYICLKFEEWDQILTTLPLWIDSYYQIRLGHYPDNLPTLYLTTIRLIFPSTFEYPIICMNECDQQAKVMKLNDSIDVSNVLKVKKSMAPWDDAAGLSFIPRASNTLNHYGQIPYNFPVNGESNSSSKCSLPQWIPSFVSNAIENAEKFQGLI</sequence>
<name>A0A9Q0RRG2_BLOTA</name>
<comment type="caution">
    <text evidence="1">The sequence shown here is derived from an EMBL/GenBank/DDBJ whole genome shotgun (WGS) entry which is preliminary data.</text>
</comment>
<proteinExistence type="predicted"/>
<protein>
    <submittedName>
        <fullName evidence="1">Uncharacterized protein</fullName>
    </submittedName>
</protein>
<evidence type="ECO:0000313" key="1">
    <source>
        <dbReference type="EMBL" id="KAJ6223716.1"/>
    </source>
</evidence>
<reference evidence="1" key="1">
    <citation type="submission" date="2022-12" db="EMBL/GenBank/DDBJ databases">
        <title>Genome assemblies of Blomia tropicalis.</title>
        <authorList>
            <person name="Cui Y."/>
        </authorList>
    </citation>
    <scope>NUCLEOTIDE SEQUENCE</scope>
    <source>
        <tissue evidence="1">Adult mites</tissue>
    </source>
</reference>
<keyword evidence="2" id="KW-1185">Reference proteome</keyword>
<dbReference type="Proteomes" id="UP001142055">
    <property type="component" value="Chromosome 1"/>
</dbReference>
<gene>
    <name evidence="1" type="ORF">RDWZM_002261</name>
</gene>
<evidence type="ECO:0000313" key="2">
    <source>
        <dbReference type="Proteomes" id="UP001142055"/>
    </source>
</evidence>
<accession>A0A9Q0RRG2</accession>